<evidence type="ECO:0000313" key="2">
    <source>
        <dbReference type="EMBL" id="AAY60201.1"/>
    </source>
</evidence>
<dbReference type="KEGG" id="bcz:pE33L466_0030"/>
<protein>
    <submittedName>
        <fullName evidence="2">Possible transcriptional regulator</fullName>
    </submittedName>
</protein>
<dbReference type="SUPFAM" id="SSF48498">
    <property type="entry name" value="Tetracyclin repressor-like, C-terminal domain"/>
    <property type="match status" value="1"/>
</dbReference>
<keyword evidence="2" id="KW-0614">Plasmid</keyword>
<organism evidence="2 3">
    <name type="scientific">Bacillus cereus (strain ZK / E33L)</name>
    <dbReference type="NCBI Taxonomy" id="288681"/>
    <lineage>
        <taxon>Bacteria</taxon>
        <taxon>Bacillati</taxon>
        <taxon>Bacillota</taxon>
        <taxon>Bacilli</taxon>
        <taxon>Bacillales</taxon>
        <taxon>Bacillaceae</taxon>
        <taxon>Bacillus</taxon>
        <taxon>Bacillus cereus group</taxon>
    </lineage>
</organism>
<evidence type="ECO:0000259" key="1">
    <source>
        <dbReference type="Pfam" id="PF21993"/>
    </source>
</evidence>
<geneLocation type="plasmid" evidence="2 3">
    <name>pE33L466</name>
</geneLocation>
<dbReference type="InterPro" id="IPR054156">
    <property type="entry name" value="YxaF_TetR_C"/>
</dbReference>
<gene>
    <name evidence="2" type="ordered locus">pE33L466_0030</name>
</gene>
<name>Q4V256_BACCZ</name>
<proteinExistence type="predicted"/>
<feature type="domain" description="Transcriptional regulator LmrA/YxaF-like C-terminal" evidence="1">
    <location>
        <begin position="10"/>
        <end position="94"/>
    </location>
</feature>
<dbReference type="PATRIC" id="fig|288681.22.peg.5801"/>
<dbReference type="Pfam" id="PF21993">
    <property type="entry name" value="TetR_C_13_2"/>
    <property type="match status" value="1"/>
</dbReference>
<dbReference type="Proteomes" id="UP000002612">
    <property type="component" value="Plasmid pE33L466"/>
</dbReference>
<evidence type="ECO:0000313" key="3">
    <source>
        <dbReference type="Proteomes" id="UP000002612"/>
    </source>
</evidence>
<dbReference type="Gene3D" id="1.10.357.10">
    <property type="entry name" value="Tetracycline Repressor, domain 2"/>
    <property type="match status" value="1"/>
</dbReference>
<dbReference type="EMBL" id="CP000040">
    <property type="protein sequence ID" value="AAY60201.1"/>
    <property type="molecule type" value="Genomic_DNA"/>
</dbReference>
<reference evidence="3" key="1">
    <citation type="journal article" date="2006" name="J. Bacteriol.">
        <title>Pathogenomic sequence analysis of Bacillus cereus and Bacillus thuringiensis isolates closely related to Bacillus anthracis.</title>
        <authorList>
            <person name="Han C.S."/>
            <person name="Xie G."/>
            <person name="Challacombe J.F."/>
            <person name="Altherr M.R."/>
            <person name="Bhotika S.S."/>
            <person name="Brown N."/>
            <person name="Bruce D."/>
            <person name="Campbell C.S."/>
            <person name="Campbell M.L."/>
            <person name="Chen J."/>
            <person name="Chertkov O."/>
            <person name="Cleland C."/>
            <person name="Dimitrijevic M."/>
            <person name="Doggett N.A."/>
            <person name="Fawcett J.J."/>
            <person name="Glavina T."/>
            <person name="Goodwin L.A."/>
            <person name="Green L.D."/>
            <person name="Hill K.K."/>
            <person name="Hitchcock P."/>
            <person name="Jackson P.J."/>
            <person name="Keim P."/>
            <person name="Kewalramani A.R."/>
            <person name="Longmire J."/>
            <person name="Lucas S."/>
            <person name="Malfatti S."/>
            <person name="McMurry K."/>
            <person name="Meincke L.J."/>
            <person name="Misra M."/>
            <person name="Moseman B.L."/>
            <person name="Mundt M."/>
            <person name="Munk A.C."/>
            <person name="Okinaka R.T."/>
            <person name="Parson-Quintana B."/>
            <person name="Reilly L.P."/>
            <person name="Richardson P."/>
            <person name="Robinson D.L."/>
            <person name="Rubin E."/>
            <person name="Saunders E."/>
            <person name="Tapia R."/>
            <person name="Tesmer J.G."/>
            <person name="Thayer N."/>
            <person name="Thompson L.S."/>
            <person name="Tice H."/>
            <person name="Ticknor L.O."/>
            <person name="Wills P.L."/>
            <person name="Brettin T.S."/>
            <person name="Gilna P."/>
        </authorList>
    </citation>
    <scope>NUCLEOTIDE SEQUENCE [LARGE SCALE GENOMIC DNA]</scope>
    <source>
        <strain evidence="3">ZK / E33L</strain>
        <plasmid evidence="3">pE33L466</plasmid>
    </source>
</reference>
<dbReference type="InterPro" id="IPR036271">
    <property type="entry name" value="Tet_transcr_reg_TetR-rel_C_sf"/>
</dbReference>
<dbReference type="RefSeq" id="WP_000934149.1">
    <property type="nucleotide sequence ID" value="NC_007103.1"/>
</dbReference>
<dbReference type="AlphaFoldDB" id="Q4V256"/>
<sequence>MLNQFLKFDPKATHDEILLALISLETLHMSEQLRLACRDAYDALVNILKEKFIESNWSHTAAEENAYLFFSMIEGASIYALTYQSKEPLEIISKVTMEIIRRGSK</sequence>
<accession>Q4V256</accession>